<keyword evidence="3" id="KW-0479">Metal-binding</keyword>
<evidence type="ECO:0000256" key="6">
    <source>
        <dbReference type="ARBA" id="ARBA00023277"/>
    </source>
</evidence>
<evidence type="ECO:0000256" key="2">
    <source>
        <dbReference type="ARBA" id="ARBA00022669"/>
    </source>
</evidence>
<dbReference type="PANTHER" id="PTHR46471:SF2">
    <property type="entry name" value="CHITIN DEACETYLASE-RELATED"/>
    <property type="match status" value="1"/>
</dbReference>
<evidence type="ECO:0000256" key="3">
    <source>
        <dbReference type="ARBA" id="ARBA00022723"/>
    </source>
</evidence>
<evidence type="ECO:0000313" key="12">
    <source>
        <dbReference type="Proteomes" id="UP000504638"/>
    </source>
</evidence>
<keyword evidence="6" id="KW-0119">Carbohydrate metabolism</keyword>
<evidence type="ECO:0000256" key="7">
    <source>
        <dbReference type="ARBA" id="ARBA00023285"/>
    </source>
</evidence>
<dbReference type="CDD" id="cd11618">
    <property type="entry name" value="ChtBD1_1"/>
    <property type="match status" value="1"/>
</dbReference>
<evidence type="ECO:0000256" key="1">
    <source>
        <dbReference type="ARBA" id="ARBA00001941"/>
    </source>
</evidence>
<evidence type="ECO:0000313" key="13">
    <source>
        <dbReference type="RefSeq" id="XP_033538818.1"/>
    </source>
</evidence>
<protein>
    <recommendedName>
        <fullName evidence="10">Chitin-binding type-1 domain-containing protein</fullName>
    </recommendedName>
</protein>
<keyword evidence="2 8" id="KW-0147">Chitin-binding</keyword>
<dbReference type="GeneID" id="54414146"/>
<evidence type="ECO:0000256" key="5">
    <source>
        <dbReference type="ARBA" id="ARBA00022801"/>
    </source>
</evidence>
<dbReference type="GO" id="GO:0016787">
    <property type="term" value="F:hydrolase activity"/>
    <property type="evidence" value="ECO:0007669"/>
    <property type="project" value="UniProtKB-KW"/>
</dbReference>
<evidence type="ECO:0000313" key="11">
    <source>
        <dbReference type="EMBL" id="KAF1817187.1"/>
    </source>
</evidence>
<keyword evidence="4 9" id="KW-0732">Signal</keyword>
<name>A0A6G1GGF7_9PEZI</name>
<dbReference type="PANTHER" id="PTHR46471">
    <property type="entry name" value="CHITIN DEACETYLASE"/>
    <property type="match status" value="1"/>
</dbReference>
<dbReference type="SMART" id="SM00270">
    <property type="entry name" value="ChtBD1"/>
    <property type="match status" value="1"/>
</dbReference>
<gene>
    <name evidence="11 13" type="ORF">P152DRAFT_10527</name>
</gene>
<dbReference type="SUPFAM" id="SSF57016">
    <property type="entry name" value="Plant lectins/antimicrobial peptides"/>
    <property type="match status" value="1"/>
</dbReference>
<comment type="cofactor">
    <cofactor evidence="1">
        <name>Co(2+)</name>
        <dbReference type="ChEBI" id="CHEBI:48828"/>
    </cofactor>
</comment>
<dbReference type="OrthoDB" id="1193027at2759"/>
<keyword evidence="12" id="KW-1185">Reference proteome</keyword>
<dbReference type="InterPro" id="IPR036861">
    <property type="entry name" value="Endochitinase-like_sf"/>
</dbReference>
<organism evidence="11">
    <name type="scientific">Eremomyces bilateralis CBS 781.70</name>
    <dbReference type="NCBI Taxonomy" id="1392243"/>
    <lineage>
        <taxon>Eukaryota</taxon>
        <taxon>Fungi</taxon>
        <taxon>Dikarya</taxon>
        <taxon>Ascomycota</taxon>
        <taxon>Pezizomycotina</taxon>
        <taxon>Dothideomycetes</taxon>
        <taxon>Dothideomycetes incertae sedis</taxon>
        <taxon>Eremomycetales</taxon>
        <taxon>Eremomycetaceae</taxon>
        <taxon>Eremomyces</taxon>
    </lineage>
</organism>
<reference evidence="13" key="2">
    <citation type="submission" date="2020-04" db="EMBL/GenBank/DDBJ databases">
        <authorList>
            <consortium name="NCBI Genome Project"/>
        </authorList>
    </citation>
    <scope>NUCLEOTIDE SEQUENCE</scope>
    <source>
        <strain evidence="13">CBS 781.70</strain>
    </source>
</reference>
<sequence length="144" mass="14107">MGAAVAVPGRLVPALGLVHAVLSTATGGDNVSTDGNCGANGKTCLNSAFGNCCSEHGWCGATTDHCGTGCQSGFGNCGSSVSNPVPSTTPGDKPGTTNGSCGPSVGTTCANTPWGLCCGRDSQCTNSILRCTIGCQKGYGTCYS</sequence>
<dbReference type="GO" id="GO:0046872">
    <property type="term" value="F:metal ion binding"/>
    <property type="evidence" value="ECO:0007669"/>
    <property type="project" value="UniProtKB-KW"/>
</dbReference>
<dbReference type="Pfam" id="PF00187">
    <property type="entry name" value="Chitin_bind_1"/>
    <property type="match status" value="1"/>
</dbReference>
<keyword evidence="7" id="KW-0170">Cobalt</keyword>
<proteinExistence type="predicted"/>
<keyword evidence="8" id="KW-1015">Disulfide bond</keyword>
<evidence type="ECO:0000256" key="8">
    <source>
        <dbReference type="PROSITE-ProRule" id="PRU00261"/>
    </source>
</evidence>
<dbReference type="PROSITE" id="PS50941">
    <property type="entry name" value="CHIT_BIND_I_2"/>
    <property type="match status" value="1"/>
</dbReference>
<evidence type="ECO:0000259" key="10">
    <source>
        <dbReference type="PROSITE" id="PS50941"/>
    </source>
</evidence>
<reference evidence="13" key="3">
    <citation type="submission" date="2025-04" db="UniProtKB">
        <authorList>
            <consortium name="RefSeq"/>
        </authorList>
    </citation>
    <scope>IDENTIFICATION</scope>
    <source>
        <strain evidence="13">CBS 781.70</strain>
    </source>
</reference>
<dbReference type="Proteomes" id="UP000504638">
    <property type="component" value="Unplaced"/>
</dbReference>
<comment type="caution">
    <text evidence="8">Lacks conserved residue(s) required for the propagation of feature annotation.</text>
</comment>
<evidence type="ECO:0000256" key="4">
    <source>
        <dbReference type="ARBA" id="ARBA00022729"/>
    </source>
</evidence>
<dbReference type="AlphaFoldDB" id="A0A6G1GGF7"/>
<feature type="domain" description="Chitin-binding type-1" evidence="10">
    <location>
        <begin position="34"/>
        <end position="79"/>
    </location>
</feature>
<reference evidence="11 13" key="1">
    <citation type="submission" date="2020-01" db="EMBL/GenBank/DDBJ databases">
        <authorList>
            <consortium name="DOE Joint Genome Institute"/>
            <person name="Haridas S."/>
            <person name="Albert R."/>
            <person name="Binder M."/>
            <person name="Bloem J."/>
            <person name="Labutti K."/>
            <person name="Salamov A."/>
            <person name="Andreopoulos B."/>
            <person name="Baker S.E."/>
            <person name="Barry K."/>
            <person name="Bills G."/>
            <person name="Bluhm B.H."/>
            <person name="Cannon C."/>
            <person name="Castanera R."/>
            <person name="Culley D.E."/>
            <person name="Daum C."/>
            <person name="Ezra D."/>
            <person name="Gonzalez J.B."/>
            <person name="Henrissat B."/>
            <person name="Kuo A."/>
            <person name="Liang C."/>
            <person name="Lipzen A."/>
            <person name="Lutzoni F."/>
            <person name="Magnuson J."/>
            <person name="Mondo S."/>
            <person name="Nolan M."/>
            <person name="Ohm R."/>
            <person name="Pangilinan J."/>
            <person name="Park H.-J."/>
            <person name="Ramirez L."/>
            <person name="Alfaro M."/>
            <person name="Sun H."/>
            <person name="Tritt A."/>
            <person name="Yoshinaga Y."/>
            <person name="Zwiers L.-H."/>
            <person name="Turgeon B.G."/>
            <person name="Goodwin S.B."/>
            <person name="Spatafora J.W."/>
            <person name="Crous P.W."/>
            <person name="Grigoriev I.V."/>
        </authorList>
    </citation>
    <scope>NUCLEOTIDE SEQUENCE</scope>
    <source>
        <strain evidence="11 13">CBS 781.70</strain>
    </source>
</reference>
<dbReference type="EMBL" id="ML975149">
    <property type="protein sequence ID" value="KAF1817187.1"/>
    <property type="molecule type" value="Genomic_DNA"/>
</dbReference>
<accession>A0A6G1GGF7</accession>
<dbReference type="GO" id="GO:0008061">
    <property type="term" value="F:chitin binding"/>
    <property type="evidence" value="ECO:0007669"/>
    <property type="project" value="UniProtKB-UniRule"/>
</dbReference>
<dbReference type="RefSeq" id="XP_033538818.1">
    <property type="nucleotide sequence ID" value="XM_033673576.1"/>
</dbReference>
<keyword evidence="5" id="KW-0378">Hydrolase</keyword>
<evidence type="ECO:0000256" key="9">
    <source>
        <dbReference type="SAM" id="SignalP"/>
    </source>
</evidence>
<feature type="disulfide bond" evidence="8">
    <location>
        <begin position="52"/>
        <end position="66"/>
    </location>
</feature>
<feature type="chain" id="PRO_5044632085" description="Chitin-binding type-1 domain-containing protein" evidence="9">
    <location>
        <begin position="29"/>
        <end position="144"/>
    </location>
</feature>
<dbReference type="InterPro" id="IPR001002">
    <property type="entry name" value="Chitin-bd_1"/>
</dbReference>
<dbReference type="Gene3D" id="3.30.60.10">
    <property type="entry name" value="Endochitinase-like"/>
    <property type="match status" value="1"/>
</dbReference>
<feature type="signal peptide" evidence="9">
    <location>
        <begin position="1"/>
        <end position="28"/>
    </location>
</feature>